<dbReference type="OrthoDB" id="5957871at2759"/>
<feature type="transmembrane region" description="Helical" evidence="10">
    <location>
        <begin position="127"/>
        <end position="149"/>
    </location>
</feature>
<comment type="similarity">
    <text evidence="9">Belongs to the G-protein coupled receptor 1 family.</text>
</comment>
<dbReference type="EMBL" id="CAJFCJ010000003">
    <property type="protein sequence ID" value="CAD5113094.1"/>
    <property type="molecule type" value="Genomic_DNA"/>
</dbReference>
<keyword evidence="4 10" id="KW-1133">Transmembrane helix</keyword>
<comment type="caution">
    <text evidence="12">The sequence shown here is derived from an EMBL/GenBank/DDBJ whole genome shotgun (WGS) entry which is preliminary data.</text>
</comment>
<feature type="transmembrane region" description="Helical" evidence="10">
    <location>
        <begin position="169"/>
        <end position="191"/>
    </location>
</feature>
<evidence type="ECO:0000256" key="7">
    <source>
        <dbReference type="ARBA" id="ARBA00023170"/>
    </source>
</evidence>
<evidence type="ECO:0000256" key="5">
    <source>
        <dbReference type="ARBA" id="ARBA00023040"/>
    </source>
</evidence>
<organism evidence="12 13">
    <name type="scientific">Dimorphilus gyrociliatus</name>
    <dbReference type="NCBI Taxonomy" id="2664684"/>
    <lineage>
        <taxon>Eukaryota</taxon>
        <taxon>Metazoa</taxon>
        <taxon>Spiralia</taxon>
        <taxon>Lophotrochozoa</taxon>
        <taxon>Annelida</taxon>
        <taxon>Polychaeta</taxon>
        <taxon>Polychaeta incertae sedis</taxon>
        <taxon>Dinophilidae</taxon>
        <taxon>Dimorphilus</taxon>
    </lineage>
</organism>
<dbReference type="SUPFAM" id="SSF81321">
    <property type="entry name" value="Family A G protein-coupled receptor-like"/>
    <property type="match status" value="1"/>
</dbReference>
<keyword evidence="2" id="KW-1003">Cell membrane</keyword>
<dbReference type="PRINTS" id="PR00237">
    <property type="entry name" value="GPCRRHODOPSN"/>
</dbReference>
<evidence type="ECO:0000256" key="8">
    <source>
        <dbReference type="ARBA" id="ARBA00023224"/>
    </source>
</evidence>
<dbReference type="Proteomes" id="UP000549394">
    <property type="component" value="Unassembled WGS sequence"/>
</dbReference>
<dbReference type="InterPro" id="IPR017452">
    <property type="entry name" value="GPCR_Rhodpsn_7TM"/>
</dbReference>
<feature type="transmembrane region" description="Helical" evidence="10">
    <location>
        <begin position="326"/>
        <end position="349"/>
    </location>
</feature>
<evidence type="ECO:0000313" key="13">
    <source>
        <dbReference type="Proteomes" id="UP000549394"/>
    </source>
</evidence>
<feature type="transmembrane region" description="Helical" evidence="10">
    <location>
        <begin position="85"/>
        <end position="106"/>
    </location>
</feature>
<keyword evidence="5 9" id="KW-0297">G-protein coupled receptor</keyword>
<dbReference type="GO" id="GO:0071880">
    <property type="term" value="P:adenylate cyclase-activating adrenergic receptor signaling pathway"/>
    <property type="evidence" value="ECO:0007669"/>
    <property type="project" value="TreeGrafter"/>
</dbReference>
<sequence length="402" mass="45746">MCLGRINDTSLLCKWINITAENRTTQDQDGWRRFKPALGLLLTTFALITIGAVADLVIGSLVMPFSIVMELTDNVWYFGRDWCDVWHSFDVLASTASILNLSVISLDRYWAITDPIAYPGKMSTGRALILIALVWICSSAISFPAILWWRATVPEPIEVDKCAFTEDVYYLIFSSIISFYCPVFIIMFAYYKIYVAACEQTRSLKCGSKVLVNDGQSGETMTLRMHRGGAYRYAETTDSDSECPNSPAHLINPNNCYTQHIRPPRMVSRKWKHFALSRKLSKLAKEQKAAKTLGIVIGVFCICWVPFFVLNVLTGLCSNCIKHGEILFPVFTWLGYINSGMNPVIYACSMKDFRRAFSKILFHWCPKNRLRTRRNNRYNAPLSNSSFSVNYSDHRSNSVVRL</sequence>
<evidence type="ECO:0000256" key="4">
    <source>
        <dbReference type="ARBA" id="ARBA00022989"/>
    </source>
</evidence>
<dbReference type="Gene3D" id="1.20.1070.10">
    <property type="entry name" value="Rhodopsin 7-helix transmembrane proteins"/>
    <property type="match status" value="1"/>
</dbReference>
<evidence type="ECO:0000256" key="1">
    <source>
        <dbReference type="ARBA" id="ARBA00004651"/>
    </source>
</evidence>
<evidence type="ECO:0000256" key="10">
    <source>
        <dbReference type="SAM" id="Phobius"/>
    </source>
</evidence>
<dbReference type="InterPro" id="IPR000276">
    <property type="entry name" value="GPCR_Rhodpsn"/>
</dbReference>
<feature type="transmembrane region" description="Helical" evidence="10">
    <location>
        <begin position="38"/>
        <end position="65"/>
    </location>
</feature>
<keyword evidence="3 9" id="KW-0812">Transmembrane</keyword>
<gene>
    <name evidence="12" type="ORF">DGYR_LOCUS2136</name>
</gene>
<evidence type="ECO:0000256" key="2">
    <source>
        <dbReference type="ARBA" id="ARBA00022475"/>
    </source>
</evidence>
<feature type="transmembrane region" description="Helical" evidence="10">
    <location>
        <begin position="292"/>
        <end position="314"/>
    </location>
</feature>
<dbReference type="PROSITE" id="PS00237">
    <property type="entry name" value="G_PROTEIN_RECEP_F1_1"/>
    <property type="match status" value="1"/>
</dbReference>
<name>A0A7I8VBS6_9ANNE</name>
<keyword evidence="13" id="KW-1185">Reference proteome</keyword>
<evidence type="ECO:0000256" key="9">
    <source>
        <dbReference type="RuleBase" id="RU000688"/>
    </source>
</evidence>
<dbReference type="PROSITE" id="PS50262">
    <property type="entry name" value="G_PROTEIN_RECEP_F1_2"/>
    <property type="match status" value="1"/>
</dbReference>
<dbReference type="GO" id="GO:0005886">
    <property type="term" value="C:plasma membrane"/>
    <property type="evidence" value="ECO:0007669"/>
    <property type="project" value="UniProtKB-SubCell"/>
</dbReference>
<keyword evidence="7 9" id="KW-0675">Receptor</keyword>
<feature type="domain" description="G-protein coupled receptors family 1 profile" evidence="11">
    <location>
        <begin position="47"/>
        <end position="346"/>
    </location>
</feature>
<reference evidence="12 13" key="1">
    <citation type="submission" date="2020-08" db="EMBL/GenBank/DDBJ databases">
        <authorList>
            <person name="Hejnol A."/>
        </authorList>
    </citation>
    <scope>NUCLEOTIDE SEQUENCE [LARGE SCALE GENOMIC DNA]</scope>
</reference>
<evidence type="ECO:0000259" key="11">
    <source>
        <dbReference type="PROSITE" id="PS50262"/>
    </source>
</evidence>
<evidence type="ECO:0000256" key="6">
    <source>
        <dbReference type="ARBA" id="ARBA00023136"/>
    </source>
</evidence>
<dbReference type="PANTHER" id="PTHR24248">
    <property type="entry name" value="ADRENERGIC RECEPTOR-RELATED G-PROTEIN COUPLED RECEPTOR"/>
    <property type="match status" value="1"/>
</dbReference>
<dbReference type="AlphaFoldDB" id="A0A7I8VBS6"/>
<evidence type="ECO:0000256" key="3">
    <source>
        <dbReference type="ARBA" id="ARBA00022692"/>
    </source>
</evidence>
<protein>
    <submittedName>
        <fullName evidence="12">DgyrCDS2287</fullName>
    </submittedName>
</protein>
<comment type="subcellular location">
    <subcellularLocation>
        <location evidence="1">Cell membrane</location>
        <topology evidence="1">Multi-pass membrane protein</topology>
    </subcellularLocation>
</comment>
<keyword evidence="6 10" id="KW-0472">Membrane</keyword>
<dbReference type="Pfam" id="PF00001">
    <property type="entry name" value="7tm_1"/>
    <property type="match status" value="1"/>
</dbReference>
<proteinExistence type="inferred from homology"/>
<dbReference type="PANTHER" id="PTHR24248:SF185">
    <property type="entry name" value="DOPAMINE RECEPTOR 2"/>
    <property type="match status" value="1"/>
</dbReference>
<evidence type="ECO:0000313" key="12">
    <source>
        <dbReference type="EMBL" id="CAD5113094.1"/>
    </source>
</evidence>
<accession>A0A7I8VBS6</accession>
<dbReference type="GO" id="GO:0004930">
    <property type="term" value="F:G protein-coupled receptor activity"/>
    <property type="evidence" value="ECO:0007669"/>
    <property type="project" value="UniProtKB-KW"/>
</dbReference>
<dbReference type="GO" id="GO:0043410">
    <property type="term" value="P:positive regulation of MAPK cascade"/>
    <property type="evidence" value="ECO:0007669"/>
    <property type="project" value="TreeGrafter"/>
</dbReference>
<keyword evidence="8 9" id="KW-0807">Transducer</keyword>